<proteinExistence type="predicted"/>
<evidence type="ECO:0000256" key="1">
    <source>
        <dbReference type="SAM" id="MobiDB-lite"/>
    </source>
</evidence>
<accession>A0NNG2</accession>
<dbReference type="AlphaFoldDB" id="A0NNG2"/>
<organism evidence="2 3">
    <name type="scientific">Roseibium aggregatum (strain ATCC 25650 / DSM 13394 / JCM 20685 / NBRC 16684 / NCIMB 2208 / IAM 12614 / B1)</name>
    <name type="common">Stappia aggregata</name>
    <dbReference type="NCBI Taxonomy" id="384765"/>
    <lineage>
        <taxon>Bacteria</taxon>
        <taxon>Pseudomonadati</taxon>
        <taxon>Pseudomonadota</taxon>
        <taxon>Alphaproteobacteria</taxon>
        <taxon>Hyphomicrobiales</taxon>
        <taxon>Stappiaceae</taxon>
        <taxon>Roseibium</taxon>
    </lineage>
</organism>
<dbReference type="EMBL" id="AAUW01000002">
    <property type="protein sequence ID" value="EAV45693.1"/>
    <property type="molecule type" value="Genomic_DNA"/>
</dbReference>
<feature type="compositionally biased region" description="Basic and acidic residues" evidence="1">
    <location>
        <begin position="236"/>
        <end position="293"/>
    </location>
</feature>
<dbReference type="Proteomes" id="UP000004848">
    <property type="component" value="Unassembled WGS sequence"/>
</dbReference>
<gene>
    <name evidence="2" type="ORF">SIAM614_23777</name>
</gene>
<evidence type="ECO:0000313" key="3">
    <source>
        <dbReference type="Proteomes" id="UP000004848"/>
    </source>
</evidence>
<reference evidence="2 3" key="1">
    <citation type="submission" date="2006-05" db="EMBL/GenBank/DDBJ databases">
        <authorList>
            <person name="King G."/>
            <person name="Ferriera S."/>
            <person name="Johnson J."/>
            <person name="Kravitz S."/>
            <person name="Beeson K."/>
            <person name="Sutton G."/>
            <person name="Rogers Y.-H."/>
            <person name="Friedman R."/>
            <person name="Frazier M."/>
            <person name="Venter J.C."/>
        </authorList>
    </citation>
    <scope>NUCLEOTIDE SEQUENCE [LARGE SCALE GENOMIC DNA]</scope>
    <source>
        <strain evidence="3">ATCC 25650 / DSM 13394 / JCM 20685 / NBRC 16684 / NCIMB 2208 / IAM 12614 / B1</strain>
    </source>
</reference>
<name>A0NNG2_ROSAI</name>
<evidence type="ECO:0000313" key="2">
    <source>
        <dbReference type="EMBL" id="EAV45693.1"/>
    </source>
</evidence>
<comment type="caution">
    <text evidence="2">The sequence shown here is derived from an EMBL/GenBank/DDBJ whole genome shotgun (WGS) entry which is preliminary data.</text>
</comment>
<protein>
    <submittedName>
        <fullName evidence="2">Uncharacterized protein</fullName>
    </submittedName>
</protein>
<feature type="region of interest" description="Disordered" evidence="1">
    <location>
        <begin position="213"/>
        <end position="303"/>
    </location>
</feature>
<sequence length="316" mass="35061">MLFALGLGPVAHHLLFGAHMFDEALDAFRKIGHGLVGILAATFLDAFLQGGDRGLYLFDARRIGCVEQAFFRINVGDRGEPVFQFVVESVLRLAGLQIQEAQHQRARETEQRGREGRAHAGERRFQARFQVLEDDVGVARADVERLDGGADRADSLEQAPEGTEQAEEHQKAGEVARHLATFLKAHADGIEDRPGSGRRQGHVAGLVAEQGCHRCQQHRRTRVEARVADPETVDPGDFREQADHAAEEQQHTEHANKHDQAIQTRVAHESRRYLREQDEGDEGNDHQEDDHEGQIGPRTGQAVGVEFTGHIALSIT</sequence>
<feature type="region of interest" description="Disordered" evidence="1">
    <location>
        <begin position="147"/>
        <end position="174"/>
    </location>
</feature>